<evidence type="ECO:0000256" key="3">
    <source>
        <dbReference type="ARBA" id="ARBA00022475"/>
    </source>
</evidence>
<dbReference type="PANTHER" id="PTHR43744:SF12">
    <property type="entry name" value="ABC TRANSPORTER PERMEASE PROTEIN MG189-RELATED"/>
    <property type="match status" value="1"/>
</dbReference>
<dbReference type="Proteomes" id="UP000255207">
    <property type="component" value="Unassembled WGS sequence"/>
</dbReference>
<evidence type="ECO:0000256" key="5">
    <source>
        <dbReference type="ARBA" id="ARBA00022989"/>
    </source>
</evidence>
<feature type="transmembrane region" description="Helical" evidence="7">
    <location>
        <begin position="116"/>
        <end position="140"/>
    </location>
</feature>
<sequence length="284" mass="31691">MSAVHGTMSRRVGITGARYVLLVALACVLLLPLVWLVASSFRPAGEIFANSHQFSWRTFVPGRLTFENYLSLTESGFPRALLNSLFVALSTMLLGVVVNSAAGFAFAVFDFPGRKFLLILVLASAMMPFEAIVIPLYQIIRWFGWVDSYRALILPEVANGLVIFLFRQFFVGVPKEFYEAARVDGASWLHIFLRIALPLSWPVVVTGALMQFITQWEAFFWPLVAAPSPDHTLVQIAITRNISFEETSWGRLFSSTTIACLVALIPFLAFQKLYLRNIASSGLK</sequence>
<organism evidence="9 10">
    <name type="scientific">Bosea caraganae</name>
    <dbReference type="NCBI Taxonomy" id="2763117"/>
    <lineage>
        <taxon>Bacteria</taxon>
        <taxon>Pseudomonadati</taxon>
        <taxon>Pseudomonadota</taxon>
        <taxon>Alphaproteobacteria</taxon>
        <taxon>Hyphomicrobiales</taxon>
        <taxon>Boseaceae</taxon>
        <taxon>Bosea</taxon>
    </lineage>
</organism>
<evidence type="ECO:0000256" key="4">
    <source>
        <dbReference type="ARBA" id="ARBA00022692"/>
    </source>
</evidence>
<dbReference type="PROSITE" id="PS50928">
    <property type="entry name" value="ABC_TM1"/>
    <property type="match status" value="1"/>
</dbReference>
<comment type="subcellular location">
    <subcellularLocation>
        <location evidence="1 7">Cell membrane</location>
        <topology evidence="1 7">Multi-pass membrane protein</topology>
    </subcellularLocation>
</comment>
<feature type="transmembrane region" description="Helical" evidence="7">
    <location>
        <begin position="85"/>
        <end position="109"/>
    </location>
</feature>
<keyword evidence="2 7" id="KW-0813">Transport</keyword>
<dbReference type="OrthoDB" id="9815445at2"/>
<evidence type="ECO:0000259" key="8">
    <source>
        <dbReference type="PROSITE" id="PS50928"/>
    </source>
</evidence>
<dbReference type="PANTHER" id="PTHR43744">
    <property type="entry name" value="ABC TRANSPORTER PERMEASE PROTEIN MG189-RELATED-RELATED"/>
    <property type="match status" value="1"/>
</dbReference>
<dbReference type="RefSeq" id="WP_114853098.1">
    <property type="nucleotide sequence ID" value="NZ_QQTO01000041.1"/>
</dbReference>
<dbReference type="AlphaFoldDB" id="A0A370KXQ9"/>
<proteinExistence type="inferred from homology"/>
<accession>A0A370KXQ9</accession>
<keyword evidence="6 7" id="KW-0472">Membrane</keyword>
<feature type="transmembrane region" description="Helical" evidence="7">
    <location>
        <begin position="20"/>
        <end position="38"/>
    </location>
</feature>
<evidence type="ECO:0000256" key="2">
    <source>
        <dbReference type="ARBA" id="ARBA00022448"/>
    </source>
</evidence>
<comment type="caution">
    <text evidence="9">The sequence shown here is derived from an EMBL/GenBank/DDBJ whole genome shotgun (WGS) entry which is preliminary data.</text>
</comment>
<keyword evidence="4 7" id="KW-0812">Transmembrane</keyword>
<gene>
    <name evidence="9" type="ORF">DWE98_28090</name>
</gene>
<dbReference type="GO" id="GO:0055085">
    <property type="term" value="P:transmembrane transport"/>
    <property type="evidence" value="ECO:0007669"/>
    <property type="project" value="InterPro"/>
</dbReference>
<evidence type="ECO:0000256" key="6">
    <source>
        <dbReference type="ARBA" id="ARBA00023136"/>
    </source>
</evidence>
<name>A0A370KXQ9_9HYPH</name>
<evidence type="ECO:0000313" key="10">
    <source>
        <dbReference type="Proteomes" id="UP000255207"/>
    </source>
</evidence>
<reference evidence="10" key="1">
    <citation type="submission" date="2018-07" db="EMBL/GenBank/DDBJ databases">
        <authorList>
            <person name="Safronova V.I."/>
            <person name="Chirak E.R."/>
            <person name="Sazanova A.L."/>
        </authorList>
    </citation>
    <scope>NUCLEOTIDE SEQUENCE [LARGE SCALE GENOMIC DNA]</scope>
    <source>
        <strain evidence="10">RCAM04685</strain>
    </source>
</reference>
<evidence type="ECO:0000256" key="1">
    <source>
        <dbReference type="ARBA" id="ARBA00004651"/>
    </source>
</evidence>
<dbReference type="CDD" id="cd06261">
    <property type="entry name" value="TM_PBP2"/>
    <property type="match status" value="1"/>
</dbReference>
<protein>
    <submittedName>
        <fullName evidence="9">Carbohydrate ABC transporter permease</fullName>
    </submittedName>
</protein>
<dbReference type="GO" id="GO:0005886">
    <property type="term" value="C:plasma membrane"/>
    <property type="evidence" value="ECO:0007669"/>
    <property type="project" value="UniProtKB-SubCell"/>
</dbReference>
<dbReference type="SUPFAM" id="SSF161098">
    <property type="entry name" value="MetI-like"/>
    <property type="match status" value="1"/>
</dbReference>
<evidence type="ECO:0000313" key="9">
    <source>
        <dbReference type="EMBL" id="RDJ19789.1"/>
    </source>
</evidence>
<feature type="domain" description="ABC transmembrane type-1" evidence="8">
    <location>
        <begin position="81"/>
        <end position="270"/>
    </location>
</feature>
<feature type="transmembrane region" description="Helical" evidence="7">
    <location>
        <begin position="191"/>
        <end position="213"/>
    </location>
</feature>
<keyword evidence="3" id="KW-1003">Cell membrane</keyword>
<feature type="transmembrane region" description="Helical" evidence="7">
    <location>
        <begin position="152"/>
        <end position="170"/>
    </location>
</feature>
<evidence type="ECO:0000256" key="7">
    <source>
        <dbReference type="RuleBase" id="RU363032"/>
    </source>
</evidence>
<dbReference type="Pfam" id="PF00528">
    <property type="entry name" value="BPD_transp_1"/>
    <property type="match status" value="1"/>
</dbReference>
<keyword evidence="10" id="KW-1185">Reference proteome</keyword>
<comment type="similarity">
    <text evidence="7">Belongs to the binding-protein-dependent transport system permease family.</text>
</comment>
<dbReference type="Gene3D" id="1.10.3720.10">
    <property type="entry name" value="MetI-like"/>
    <property type="match status" value="1"/>
</dbReference>
<dbReference type="InterPro" id="IPR000515">
    <property type="entry name" value="MetI-like"/>
</dbReference>
<dbReference type="InterPro" id="IPR035906">
    <property type="entry name" value="MetI-like_sf"/>
</dbReference>
<feature type="transmembrane region" description="Helical" evidence="7">
    <location>
        <begin position="252"/>
        <end position="270"/>
    </location>
</feature>
<dbReference type="EMBL" id="QQTP01000028">
    <property type="protein sequence ID" value="RDJ19789.1"/>
    <property type="molecule type" value="Genomic_DNA"/>
</dbReference>
<keyword evidence="5 7" id="KW-1133">Transmembrane helix</keyword>